<evidence type="ECO:0000313" key="3">
    <source>
        <dbReference type="EMBL" id="MDQ0373814.1"/>
    </source>
</evidence>
<name>A0ABU0EEW6_9CELL</name>
<feature type="compositionally biased region" description="Low complexity" evidence="1">
    <location>
        <begin position="20"/>
        <end position="35"/>
    </location>
</feature>
<dbReference type="InterPro" id="IPR018649">
    <property type="entry name" value="SHOCT"/>
</dbReference>
<sequence>MLRRAAVLGATAHVASSRGAARANAQNAAQQAAEQPPAPQYEAPPAPEAAAPPVDIYADLTKLKELLDAGVLTQAEFDAQKQKLLAG</sequence>
<gene>
    <name evidence="3" type="ORF">J2X26_002125</name>
</gene>
<proteinExistence type="predicted"/>
<feature type="compositionally biased region" description="Pro residues" evidence="1">
    <location>
        <begin position="36"/>
        <end position="47"/>
    </location>
</feature>
<evidence type="ECO:0000256" key="1">
    <source>
        <dbReference type="SAM" id="MobiDB-lite"/>
    </source>
</evidence>
<dbReference type="Proteomes" id="UP001239626">
    <property type="component" value="Unassembled WGS sequence"/>
</dbReference>
<dbReference type="EMBL" id="JAUSVB010000002">
    <property type="protein sequence ID" value="MDQ0373814.1"/>
    <property type="molecule type" value="Genomic_DNA"/>
</dbReference>
<accession>A0ABU0EEW6</accession>
<comment type="caution">
    <text evidence="3">The sequence shown here is derived from an EMBL/GenBank/DDBJ whole genome shotgun (WGS) entry which is preliminary data.</text>
</comment>
<dbReference type="Pfam" id="PF09851">
    <property type="entry name" value="SHOCT"/>
    <property type="match status" value="1"/>
</dbReference>
<evidence type="ECO:0000259" key="2">
    <source>
        <dbReference type="Pfam" id="PF09851"/>
    </source>
</evidence>
<evidence type="ECO:0000313" key="4">
    <source>
        <dbReference type="Proteomes" id="UP001239626"/>
    </source>
</evidence>
<reference evidence="3 4" key="1">
    <citation type="submission" date="2023-07" db="EMBL/GenBank/DDBJ databases">
        <title>Sorghum-associated microbial communities from plants grown in Nebraska, USA.</title>
        <authorList>
            <person name="Schachtman D."/>
        </authorList>
    </citation>
    <scope>NUCLEOTIDE SEQUENCE [LARGE SCALE GENOMIC DNA]</scope>
    <source>
        <strain evidence="3 4">BE332</strain>
    </source>
</reference>
<feature type="domain" description="SHOCT" evidence="2">
    <location>
        <begin position="60"/>
        <end position="85"/>
    </location>
</feature>
<feature type="region of interest" description="Disordered" evidence="1">
    <location>
        <begin position="16"/>
        <end position="50"/>
    </location>
</feature>
<dbReference type="RefSeq" id="WP_307492074.1">
    <property type="nucleotide sequence ID" value="NZ_JAUSVB010000002.1"/>
</dbReference>
<organism evidence="3 4">
    <name type="scientific">Cellulomonas humilata</name>
    <dbReference type="NCBI Taxonomy" id="144055"/>
    <lineage>
        <taxon>Bacteria</taxon>
        <taxon>Bacillati</taxon>
        <taxon>Actinomycetota</taxon>
        <taxon>Actinomycetes</taxon>
        <taxon>Micrococcales</taxon>
        <taxon>Cellulomonadaceae</taxon>
        <taxon>Cellulomonas</taxon>
    </lineage>
</organism>
<protein>
    <recommendedName>
        <fullName evidence="2">SHOCT domain-containing protein</fullName>
    </recommendedName>
</protein>
<keyword evidence="4" id="KW-1185">Reference proteome</keyword>